<keyword evidence="2" id="KW-0813">Transport</keyword>
<evidence type="ECO:0000256" key="1">
    <source>
        <dbReference type="ARBA" id="ARBA00004141"/>
    </source>
</evidence>
<evidence type="ECO:0000256" key="6">
    <source>
        <dbReference type="ARBA" id="ARBA00024338"/>
    </source>
</evidence>
<dbReference type="PANTHER" id="PTHR23505">
    <property type="entry name" value="SPINSTER"/>
    <property type="match status" value="1"/>
</dbReference>
<dbReference type="InterPro" id="IPR036259">
    <property type="entry name" value="MFS_trans_sf"/>
</dbReference>
<dbReference type="Pfam" id="PF07690">
    <property type="entry name" value="MFS_1"/>
    <property type="match status" value="1"/>
</dbReference>
<dbReference type="Gene3D" id="1.20.1250.20">
    <property type="entry name" value="MFS general substrate transporter like domains"/>
    <property type="match status" value="1"/>
</dbReference>
<dbReference type="GO" id="GO:0022857">
    <property type="term" value="F:transmembrane transporter activity"/>
    <property type="evidence" value="ECO:0007669"/>
    <property type="project" value="InterPro"/>
</dbReference>
<comment type="similarity">
    <text evidence="6">Belongs to the major facilitator superfamily. Spinster (TC 2.A.1.49) family.</text>
</comment>
<evidence type="ECO:0000256" key="4">
    <source>
        <dbReference type="ARBA" id="ARBA00022989"/>
    </source>
</evidence>
<feature type="transmembrane region" description="Helical" evidence="7">
    <location>
        <begin position="41"/>
        <end position="62"/>
    </location>
</feature>
<dbReference type="SUPFAM" id="SSF103473">
    <property type="entry name" value="MFS general substrate transporter"/>
    <property type="match status" value="1"/>
</dbReference>
<dbReference type="EMBL" id="HBEJ01018086">
    <property type="protein sequence ID" value="CAD8379464.1"/>
    <property type="molecule type" value="Transcribed_RNA"/>
</dbReference>
<dbReference type="PROSITE" id="PS50850">
    <property type="entry name" value="MFS"/>
    <property type="match status" value="1"/>
</dbReference>
<evidence type="ECO:0000256" key="7">
    <source>
        <dbReference type="SAM" id="Phobius"/>
    </source>
</evidence>
<evidence type="ECO:0000256" key="2">
    <source>
        <dbReference type="ARBA" id="ARBA00022448"/>
    </source>
</evidence>
<dbReference type="AlphaFoldDB" id="A0A7S0FUK5"/>
<keyword evidence="4 7" id="KW-1133">Transmembrane helix</keyword>
<dbReference type="InterPro" id="IPR044770">
    <property type="entry name" value="MFS_spinster-like"/>
</dbReference>
<evidence type="ECO:0000256" key="3">
    <source>
        <dbReference type="ARBA" id="ARBA00022692"/>
    </source>
</evidence>
<dbReference type="InterPro" id="IPR020846">
    <property type="entry name" value="MFS_dom"/>
</dbReference>
<evidence type="ECO:0000313" key="9">
    <source>
        <dbReference type="EMBL" id="CAD8379464.1"/>
    </source>
</evidence>
<comment type="subcellular location">
    <subcellularLocation>
        <location evidence="1">Membrane</location>
        <topology evidence="1">Multi-pass membrane protein</topology>
    </subcellularLocation>
</comment>
<reference evidence="9" key="1">
    <citation type="submission" date="2021-01" db="EMBL/GenBank/DDBJ databases">
        <authorList>
            <person name="Corre E."/>
            <person name="Pelletier E."/>
            <person name="Niang G."/>
            <person name="Scheremetjew M."/>
            <person name="Finn R."/>
            <person name="Kale V."/>
            <person name="Holt S."/>
            <person name="Cochrane G."/>
            <person name="Meng A."/>
            <person name="Brown T."/>
            <person name="Cohen L."/>
        </authorList>
    </citation>
    <scope>NUCLEOTIDE SEQUENCE</scope>
    <source>
        <strain evidence="9">CCMP3303</strain>
    </source>
</reference>
<keyword evidence="3 7" id="KW-0812">Transmembrane</keyword>
<gene>
    <name evidence="9" type="ORF">MPOL1434_LOCUS10546</name>
</gene>
<feature type="transmembrane region" description="Helical" evidence="7">
    <location>
        <begin position="68"/>
        <end position="88"/>
    </location>
</feature>
<dbReference type="InterPro" id="IPR011701">
    <property type="entry name" value="MFS"/>
</dbReference>
<evidence type="ECO:0000256" key="5">
    <source>
        <dbReference type="ARBA" id="ARBA00023136"/>
    </source>
</evidence>
<protein>
    <recommendedName>
        <fullName evidence="8">Major facilitator superfamily (MFS) profile domain-containing protein</fullName>
    </recommendedName>
</protein>
<feature type="transmembrane region" description="Helical" evidence="7">
    <location>
        <begin position="6"/>
        <end position="32"/>
    </location>
</feature>
<evidence type="ECO:0000259" key="8">
    <source>
        <dbReference type="PROSITE" id="PS50850"/>
    </source>
</evidence>
<organism evidence="9">
    <name type="scientific">Minutocellus polymorphus</name>
    <dbReference type="NCBI Taxonomy" id="265543"/>
    <lineage>
        <taxon>Eukaryota</taxon>
        <taxon>Sar</taxon>
        <taxon>Stramenopiles</taxon>
        <taxon>Ochrophyta</taxon>
        <taxon>Bacillariophyta</taxon>
        <taxon>Mediophyceae</taxon>
        <taxon>Cymatosirophycidae</taxon>
        <taxon>Cymatosirales</taxon>
        <taxon>Cymatosiraceae</taxon>
        <taxon>Minutocellus</taxon>
    </lineage>
</organism>
<proteinExistence type="inferred from homology"/>
<name>A0A7S0FUK5_9STRA</name>
<dbReference type="PANTHER" id="PTHR23505:SF79">
    <property type="entry name" value="PROTEIN SPINSTER"/>
    <property type="match status" value="1"/>
</dbReference>
<keyword evidence="5 7" id="KW-0472">Membrane</keyword>
<accession>A0A7S0FUK5</accession>
<dbReference type="GO" id="GO:0016020">
    <property type="term" value="C:membrane"/>
    <property type="evidence" value="ECO:0007669"/>
    <property type="project" value="UniProtKB-SubCell"/>
</dbReference>
<feature type="domain" description="Major facilitator superfamily (MFS) profile" evidence="8">
    <location>
        <begin position="1"/>
        <end position="161"/>
    </location>
</feature>
<sequence length="219" mass="23404">MTVEKATTVILVFGFGNFLGLVLGGVAGSLLYRKGPRIPPLFAGVMSIVGCFPMWLMINFVYEATPNSVVTIISVLAGLCSGVTGPIVKSTLTNVTLPKTRGQAFALQTTFDDVGRGLGPVFVAMLISNLGGRTAAFNIAVFGWILCGAFNLLLFFTVERDEAAVQSRFAESLHRTCTTDIVRQSSAGTPNEQEDSDPLLCAKRRRHVSESLQTKGGVI</sequence>
<feature type="transmembrane region" description="Helical" evidence="7">
    <location>
        <begin position="135"/>
        <end position="158"/>
    </location>
</feature>